<comment type="similarity">
    <text evidence="1">Belongs to the small GTPase superfamily. RGK family.</text>
</comment>
<name>A0ABV0Y0A4_9TELE</name>
<dbReference type="InterPro" id="IPR027417">
    <property type="entry name" value="P-loop_NTPase"/>
</dbReference>
<keyword evidence="2" id="KW-0597">Phosphoprotein</keyword>
<evidence type="ECO:0000313" key="5">
    <source>
        <dbReference type="Proteomes" id="UP001469553"/>
    </source>
</evidence>
<organism evidence="4 5">
    <name type="scientific">Ameca splendens</name>
    <dbReference type="NCBI Taxonomy" id="208324"/>
    <lineage>
        <taxon>Eukaryota</taxon>
        <taxon>Metazoa</taxon>
        <taxon>Chordata</taxon>
        <taxon>Craniata</taxon>
        <taxon>Vertebrata</taxon>
        <taxon>Euteleostomi</taxon>
        <taxon>Actinopterygii</taxon>
        <taxon>Neopterygii</taxon>
        <taxon>Teleostei</taxon>
        <taxon>Neoteleostei</taxon>
        <taxon>Acanthomorphata</taxon>
        <taxon>Ovalentaria</taxon>
        <taxon>Atherinomorphae</taxon>
        <taxon>Cyprinodontiformes</taxon>
        <taxon>Goodeidae</taxon>
        <taxon>Ameca</taxon>
    </lineage>
</organism>
<dbReference type="Gene3D" id="3.40.50.300">
    <property type="entry name" value="P-loop containing nucleotide triphosphate hydrolases"/>
    <property type="match status" value="1"/>
</dbReference>
<dbReference type="InterPro" id="IPR051641">
    <property type="entry name" value="RGK_GTP-binding_reg"/>
</dbReference>
<keyword evidence="5" id="KW-1185">Reference proteome</keyword>
<keyword evidence="3" id="KW-0547">Nucleotide-binding</keyword>
<reference evidence="4 5" key="1">
    <citation type="submission" date="2021-06" db="EMBL/GenBank/DDBJ databases">
        <authorList>
            <person name="Palmer J.M."/>
        </authorList>
    </citation>
    <scope>NUCLEOTIDE SEQUENCE [LARGE SCALE GENOMIC DNA]</scope>
    <source>
        <strain evidence="4 5">AS_MEX2019</strain>
        <tissue evidence="4">Muscle</tissue>
    </source>
</reference>
<proteinExistence type="inferred from homology"/>
<evidence type="ECO:0008006" key="6">
    <source>
        <dbReference type="Google" id="ProtNLM"/>
    </source>
</evidence>
<dbReference type="PANTHER" id="PTHR45775">
    <property type="entry name" value="RAD, GEM/KIR FAMILY MEMBER 2, ISOFORM C"/>
    <property type="match status" value="1"/>
</dbReference>
<gene>
    <name evidence="4" type="ORF">AMECASPLE_009373</name>
</gene>
<dbReference type="Pfam" id="PF00071">
    <property type="entry name" value="Ras"/>
    <property type="match status" value="1"/>
</dbReference>
<comment type="caution">
    <text evidence="4">The sequence shown here is derived from an EMBL/GenBank/DDBJ whole genome shotgun (WGS) entry which is preliminary data.</text>
</comment>
<feature type="non-terminal residue" evidence="4">
    <location>
        <position position="1"/>
    </location>
</feature>
<sequence>EGYECTVTVDDEDSKVIIFDNWKQDLSTLQSDVCILVFSVTDRRSFHRTAQLRLLLRESQPQTPIILVGNKSDLVRSREISSDGR</sequence>
<evidence type="ECO:0000313" key="4">
    <source>
        <dbReference type="EMBL" id="MEQ2287130.1"/>
    </source>
</evidence>
<evidence type="ECO:0000256" key="2">
    <source>
        <dbReference type="ARBA" id="ARBA00022553"/>
    </source>
</evidence>
<dbReference type="SUPFAM" id="SSF52540">
    <property type="entry name" value="P-loop containing nucleoside triphosphate hydrolases"/>
    <property type="match status" value="1"/>
</dbReference>
<dbReference type="PANTHER" id="PTHR45775:SF5">
    <property type="entry name" value="GTP-BINDING PROTEIN REM 2"/>
    <property type="match status" value="1"/>
</dbReference>
<dbReference type="EMBL" id="JAHRIP010019332">
    <property type="protein sequence ID" value="MEQ2287130.1"/>
    <property type="molecule type" value="Genomic_DNA"/>
</dbReference>
<accession>A0ABV0Y0A4</accession>
<protein>
    <recommendedName>
        <fullName evidence="6">Small monomeric GTPase</fullName>
    </recommendedName>
</protein>
<evidence type="ECO:0000256" key="3">
    <source>
        <dbReference type="ARBA" id="ARBA00022741"/>
    </source>
</evidence>
<dbReference type="Proteomes" id="UP001469553">
    <property type="component" value="Unassembled WGS sequence"/>
</dbReference>
<dbReference type="InterPro" id="IPR001806">
    <property type="entry name" value="Small_GTPase"/>
</dbReference>
<evidence type="ECO:0000256" key="1">
    <source>
        <dbReference type="ARBA" id="ARBA00008846"/>
    </source>
</evidence>